<dbReference type="InterPro" id="IPR011042">
    <property type="entry name" value="6-blade_b-propeller_TolB-like"/>
</dbReference>
<dbReference type="Gene3D" id="2.120.10.30">
    <property type="entry name" value="TolB, C-terminal domain"/>
    <property type="match status" value="1"/>
</dbReference>
<dbReference type="EMBL" id="SNZJ01000005">
    <property type="protein sequence ID" value="TDR56025.1"/>
    <property type="molecule type" value="Genomic_DNA"/>
</dbReference>
<accession>A0A4R6ZTP4</accession>
<dbReference type="AlphaFoldDB" id="A0A4R6ZTP4"/>
<evidence type="ECO:0000313" key="4">
    <source>
        <dbReference type="Proteomes" id="UP000295212"/>
    </source>
</evidence>
<organism evidence="3 4">
    <name type="scientific">Halomonas ventosae</name>
    <dbReference type="NCBI Taxonomy" id="229007"/>
    <lineage>
        <taxon>Bacteria</taxon>
        <taxon>Pseudomonadati</taxon>
        <taxon>Pseudomonadota</taxon>
        <taxon>Gammaproteobacteria</taxon>
        <taxon>Oceanospirillales</taxon>
        <taxon>Halomonadaceae</taxon>
        <taxon>Halomonas</taxon>
    </lineage>
</organism>
<proteinExistence type="predicted"/>
<sequence>MHSPRHALSTALLLGGILLAGPAVAAEVVEERIVTDHLELRLERVASGLTHPWSAAELPDGQWLVTERPGRLVRIDAQGEVSRVSGVPEVSTRGQGGLLDVVLHPDYGEGSDWVYLTWSQAGNGGSATTLSRGRLEDDALVDLETLFVQDRFSRPGRHYGSRLAWLPDGTLLMSVGERGSPERAQDRGDHAGSVLRLTAEGKVPDDNPFVDDDDARPELFTYGNRNPQGLTVAADGTAWSTEHGPRTGDELNRLEAGVNYGWPEVSRGNDYATNRPIGRDSAPGMRDPVHVFAGRFAPSGLAEVTGDTFPAWQGHLLAGGLASERLVRLALDGDRVVEREVILEGEIGRIRDVLLGRDGALYLLSDHADGGLYRLVPAD</sequence>
<dbReference type="RefSeq" id="WP_133635442.1">
    <property type="nucleotide sequence ID" value="NZ_SNZJ01000005.1"/>
</dbReference>
<dbReference type="Proteomes" id="UP000295212">
    <property type="component" value="Unassembled WGS sequence"/>
</dbReference>
<comment type="caution">
    <text evidence="3">The sequence shown here is derived from an EMBL/GenBank/DDBJ whole genome shotgun (WGS) entry which is preliminary data.</text>
</comment>
<dbReference type="InterPro" id="IPR011041">
    <property type="entry name" value="Quinoprot_gluc/sorb_DH_b-prop"/>
</dbReference>
<feature type="signal peptide" evidence="1">
    <location>
        <begin position="1"/>
        <end position="25"/>
    </location>
</feature>
<dbReference type="PANTHER" id="PTHR19328">
    <property type="entry name" value="HEDGEHOG-INTERACTING PROTEIN"/>
    <property type="match status" value="1"/>
</dbReference>
<dbReference type="Pfam" id="PF07995">
    <property type="entry name" value="GSDH"/>
    <property type="match status" value="1"/>
</dbReference>
<name>A0A4R6ZTP4_9GAMM</name>
<evidence type="ECO:0000313" key="3">
    <source>
        <dbReference type="EMBL" id="TDR56025.1"/>
    </source>
</evidence>
<reference evidence="3 4" key="1">
    <citation type="submission" date="2019-03" db="EMBL/GenBank/DDBJ databases">
        <title>Genomic Encyclopedia of Type Strains, Phase III (KMG-III): the genomes of soil and plant-associated and newly described type strains.</title>
        <authorList>
            <person name="Whitman W."/>
        </authorList>
    </citation>
    <scope>NUCLEOTIDE SEQUENCE [LARGE SCALE GENOMIC DNA]</scope>
    <source>
        <strain evidence="3 4">CECT 5797</strain>
    </source>
</reference>
<gene>
    <name evidence="3" type="ORF">DFP85_105200</name>
</gene>
<dbReference type="InterPro" id="IPR012938">
    <property type="entry name" value="Glc/Sorbosone_DH"/>
</dbReference>
<feature type="chain" id="PRO_5020790325" evidence="1">
    <location>
        <begin position="26"/>
        <end position="379"/>
    </location>
</feature>
<dbReference type="PANTHER" id="PTHR19328:SF75">
    <property type="entry name" value="ALDOSE SUGAR DEHYDROGENASE YLII"/>
    <property type="match status" value="1"/>
</dbReference>
<protein>
    <submittedName>
        <fullName evidence="3">Glucose/arabinose dehydrogenase</fullName>
    </submittedName>
</protein>
<evidence type="ECO:0000259" key="2">
    <source>
        <dbReference type="Pfam" id="PF07995"/>
    </source>
</evidence>
<dbReference type="SUPFAM" id="SSF50952">
    <property type="entry name" value="Soluble quinoprotein glucose dehydrogenase"/>
    <property type="match status" value="1"/>
</dbReference>
<evidence type="ECO:0000256" key="1">
    <source>
        <dbReference type="SAM" id="SignalP"/>
    </source>
</evidence>
<dbReference type="OrthoDB" id="9770043at2"/>
<keyword evidence="1" id="KW-0732">Signal</keyword>
<feature type="domain" description="Glucose/Sorbosone dehydrogenase" evidence="2">
    <location>
        <begin position="49"/>
        <end position="374"/>
    </location>
</feature>